<evidence type="ECO:0000313" key="2">
    <source>
        <dbReference type="EMBL" id="GCB70689.1"/>
    </source>
</evidence>
<feature type="region of interest" description="Disordered" evidence="1">
    <location>
        <begin position="36"/>
        <end position="133"/>
    </location>
</feature>
<proteinExistence type="predicted"/>
<dbReference type="AlphaFoldDB" id="A0A401PC54"/>
<evidence type="ECO:0000256" key="1">
    <source>
        <dbReference type="SAM" id="MobiDB-lite"/>
    </source>
</evidence>
<organism evidence="2 3">
    <name type="scientific">Scyliorhinus torazame</name>
    <name type="common">Cloudy catshark</name>
    <name type="synonym">Catulus torazame</name>
    <dbReference type="NCBI Taxonomy" id="75743"/>
    <lineage>
        <taxon>Eukaryota</taxon>
        <taxon>Metazoa</taxon>
        <taxon>Chordata</taxon>
        <taxon>Craniata</taxon>
        <taxon>Vertebrata</taxon>
        <taxon>Chondrichthyes</taxon>
        <taxon>Elasmobranchii</taxon>
        <taxon>Galeomorphii</taxon>
        <taxon>Galeoidea</taxon>
        <taxon>Carcharhiniformes</taxon>
        <taxon>Scyliorhinidae</taxon>
        <taxon>Scyliorhinus</taxon>
    </lineage>
</organism>
<feature type="compositionally biased region" description="Basic and acidic residues" evidence="1">
    <location>
        <begin position="105"/>
        <end position="132"/>
    </location>
</feature>
<dbReference type="EMBL" id="BFAA01000298">
    <property type="protein sequence ID" value="GCB70689.1"/>
    <property type="molecule type" value="Genomic_DNA"/>
</dbReference>
<comment type="caution">
    <text evidence="2">The sequence shown here is derived from an EMBL/GenBank/DDBJ whole genome shotgun (WGS) entry which is preliminary data.</text>
</comment>
<reference evidence="2 3" key="1">
    <citation type="journal article" date="2018" name="Nat. Ecol. Evol.">
        <title>Shark genomes provide insights into elasmobranch evolution and the origin of vertebrates.</title>
        <authorList>
            <person name="Hara Y"/>
            <person name="Yamaguchi K"/>
            <person name="Onimaru K"/>
            <person name="Kadota M"/>
            <person name="Koyanagi M"/>
            <person name="Keeley SD"/>
            <person name="Tatsumi K"/>
            <person name="Tanaka K"/>
            <person name="Motone F"/>
            <person name="Kageyama Y"/>
            <person name="Nozu R"/>
            <person name="Adachi N"/>
            <person name="Nishimura O"/>
            <person name="Nakagawa R"/>
            <person name="Tanegashima C"/>
            <person name="Kiyatake I"/>
            <person name="Matsumoto R"/>
            <person name="Murakumo K"/>
            <person name="Nishida K"/>
            <person name="Terakita A"/>
            <person name="Kuratani S"/>
            <person name="Sato K"/>
            <person name="Hyodo S Kuraku.S."/>
        </authorList>
    </citation>
    <scope>NUCLEOTIDE SEQUENCE [LARGE SCALE GENOMIC DNA]</scope>
</reference>
<evidence type="ECO:0000313" key="3">
    <source>
        <dbReference type="Proteomes" id="UP000288216"/>
    </source>
</evidence>
<gene>
    <name evidence="2" type="ORF">scyTo_0001345</name>
</gene>
<feature type="compositionally biased region" description="Polar residues" evidence="1">
    <location>
        <begin position="90"/>
        <end position="104"/>
    </location>
</feature>
<sequence length="211" mass="24280">MRALMEEKHGDIPNHFLHLDVFQFTIETKDLTLRPQERNEKWEKQVGKKPRQVANGMLAEPSENGHENGNTFNRGRVQGRDRTKKKVPLKNSTQMKVSSNQNGRNNEDEGVREANSPEKSSSRDKLSDRENYRNLQEQSICRIHYRSPQQTKMSKVLSTSTHTKEMSHTKDVRISKAENAFSTQRVNPPTKQSSAHSFSGRGYSFIIINQT</sequence>
<dbReference type="OrthoDB" id="9216782at2759"/>
<name>A0A401PC54_SCYTO</name>
<dbReference type="Proteomes" id="UP000288216">
    <property type="component" value="Unassembled WGS sequence"/>
</dbReference>
<keyword evidence="3" id="KW-1185">Reference proteome</keyword>
<feature type="compositionally biased region" description="Basic and acidic residues" evidence="1">
    <location>
        <begin position="36"/>
        <end position="46"/>
    </location>
</feature>
<protein>
    <submittedName>
        <fullName evidence="2">Uncharacterized protein</fullName>
    </submittedName>
</protein>
<accession>A0A401PC54</accession>